<dbReference type="SUPFAM" id="SSF53474">
    <property type="entry name" value="alpha/beta-Hydrolases"/>
    <property type="match status" value="1"/>
</dbReference>
<evidence type="ECO:0000259" key="1">
    <source>
        <dbReference type="Pfam" id="PF00326"/>
    </source>
</evidence>
<dbReference type="GO" id="GO:0008236">
    <property type="term" value="F:serine-type peptidase activity"/>
    <property type="evidence" value="ECO:0007669"/>
    <property type="project" value="InterPro"/>
</dbReference>
<evidence type="ECO:0000313" key="3">
    <source>
        <dbReference type="Proteomes" id="UP000019486"/>
    </source>
</evidence>
<sequence length="654" mass="69972">MPVTSPETRPYGAWKSPITTDLIVGEAVGLSELAVDGGDILWIESRPSERGRSVIVRRSPDGVLRDVVPPPFASRSRVHEYGGSSYVAAGGTVWFVNFTDQRIWRIDAGAEPVPVTVETGGWRYADLVLDARRGRLIAVGEHHREAGEPLNALVSVTAAPSEPRDPVVIASGADFYGAPRLSPDGNRLAWIEWSHPDMPWDATRLMVAGVLDSGLLGKAVEVDGGDGVSIVQPSWSPSGALHYVSDRSGWWNLFRWDGAGASVPLLPMTAEFARPYWNFGQATYDFTEDGAPGTNRIVAAYTSKGFWSLLGGIGGDAAPSDLEIPYDQIGTVKSIPGGGLALLAGGARESVSVVLLMGSEVRVARRSAPVDLPDGIVSVARAIEFPSAGGRTAHAFLYPPTNPDHRAPAGTLPPLLVKSHGGPTASASSQLSLPIQYWTSRGFAVVDVNYAGSSGYGTAYRRALDGVWGIADVEDCEAAANHLIDQGLADPDRIAITGGSAGGYTTLCALTFTDRFRAGGSHYGISDLEALYHDTHKFESRYLDRLIGPLETSAAIIEARSPIHHLDQIACPVILFQGMEDKVVPPNQAEMMADALRAKGLPVALLTFEGEGHGFRQGTTIKRTLEAELWFYGRIFGFEPADPIEPVEIDNWTG</sequence>
<dbReference type="OrthoDB" id="1094230at2"/>
<dbReference type="Proteomes" id="UP000019486">
    <property type="component" value="Unassembled WGS sequence"/>
</dbReference>
<dbReference type="EMBL" id="AVFL01000019">
    <property type="protein sequence ID" value="EWY38367.1"/>
    <property type="molecule type" value="Genomic_DNA"/>
</dbReference>
<dbReference type="Gene3D" id="2.120.10.30">
    <property type="entry name" value="TolB, C-terminal domain"/>
    <property type="match status" value="1"/>
</dbReference>
<dbReference type="InterPro" id="IPR011042">
    <property type="entry name" value="6-blade_b-propeller_TolB-like"/>
</dbReference>
<dbReference type="SUPFAM" id="SSF82171">
    <property type="entry name" value="DPP6 N-terminal domain-like"/>
    <property type="match status" value="1"/>
</dbReference>
<dbReference type="Pfam" id="PF00326">
    <property type="entry name" value="Peptidase_S9"/>
    <property type="match status" value="1"/>
</dbReference>
<dbReference type="GO" id="GO:0006508">
    <property type="term" value="P:proteolysis"/>
    <property type="evidence" value="ECO:0007669"/>
    <property type="project" value="InterPro"/>
</dbReference>
<organism evidence="2 3">
    <name type="scientific">Skermanella stibiiresistens SB22</name>
    <dbReference type="NCBI Taxonomy" id="1385369"/>
    <lineage>
        <taxon>Bacteria</taxon>
        <taxon>Pseudomonadati</taxon>
        <taxon>Pseudomonadota</taxon>
        <taxon>Alphaproteobacteria</taxon>
        <taxon>Rhodospirillales</taxon>
        <taxon>Azospirillaceae</taxon>
        <taxon>Skermanella</taxon>
    </lineage>
</organism>
<comment type="caution">
    <text evidence="2">The sequence shown here is derived from an EMBL/GenBank/DDBJ whole genome shotgun (WGS) entry which is preliminary data.</text>
</comment>
<dbReference type="InterPro" id="IPR050585">
    <property type="entry name" value="Xaa-Pro_dipeptidyl-ppase/CocE"/>
</dbReference>
<dbReference type="PATRIC" id="fig|1385369.3.peg.4729"/>
<reference evidence="2 3" key="1">
    <citation type="submission" date="2013-08" db="EMBL/GenBank/DDBJ databases">
        <title>The genome sequence of Skermanella stibiiresistens.</title>
        <authorList>
            <person name="Zhu W."/>
            <person name="Wang G."/>
        </authorList>
    </citation>
    <scope>NUCLEOTIDE SEQUENCE [LARGE SCALE GENOMIC DNA]</scope>
    <source>
        <strain evidence="2 3">SB22</strain>
    </source>
</reference>
<feature type="domain" description="Peptidase S9 prolyl oligopeptidase catalytic" evidence="1">
    <location>
        <begin position="431"/>
        <end position="637"/>
    </location>
</feature>
<dbReference type="AlphaFoldDB" id="W9H0Y3"/>
<dbReference type="STRING" id="1385369.N825_14250"/>
<name>W9H0Y3_9PROT</name>
<dbReference type="Gene3D" id="3.40.50.1820">
    <property type="entry name" value="alpha/beta hydrolase"/>
    <property type="match status" value="1"/>
</dbReference>
<dbReference type="InterPro" id="IPR001375">
    <property type="entry name" value="Peptidase_S9_cat"/>
</dbReference>
<keyword evidence="3" id="KW-1185">Reference proteome</keyword>
<accession>W9H0Y3</accession>
<dbReference type="RefSeq" id="WP_037457483.1">
    <property type="nucleotide sequence ID" value="NZ_AVFL01000019.1"/>
</dbReference>
<gene>
    <name evidence="2" type="ORF">N825_14250</name>
</gene>
<dbReference type="Pfam" id="PF07676">
    <property type="entry name" value="PD40"/>
    <property type="match status" value="1"/>
</dbReference>
<dbReference type="PANTHER" id="PTHR43056:SF5">
    <property type="entry name" value="PEPTIDASE S9 PROLYL OLIGOPEPTIDASE CATALYTIC DOMAIN-CONTAINING PROTEIN"/>
    <property type="match status" value="1"/>
</dbReference>
<proteinExistence type="predicted"/>
<protein>
    <submittedName>
        <fullName evidence="2">Peptidase</fullName>
    </submittedName>
</protein>
<dbReference type="InterPro" id="IPR029058">
    <property type="entry name" value="AB_hydrolase_fold"/>
</dbReference>
<dbReference type="PANTHER" id="PTHR43056">
    <property type="entry name" value="PEPTIDASE S9 PROLYL OLIGOPEPTIDASE"/>
    <property type="match status" value="1"/>
</dbReference>
<evidence type="ECO:0000313" key="2">
    <source>
        <dbReference type="EMBL" id="EWY38367.1"/>
    </source>
</evidence>
<dbReference type="InterPro" id="IPR011659">
    <property type="entry name" value="WD40"/>
</dbReference>